<protein>
    <submittedName>
        <fullName evidence="2">SDR family oxidoreductase</fullName>
        <ecNumber evidence="2">1.-.-.-</ecNumber>
    </submittedName>
</protein>
<proteinExistence type="inferred from homology"/>
<keyword evidence="3" id="KW-1185">Reference proteome</keyword>
<evidence type="ECO:0000256" key="1">
    <source>
        <dbReference type="RuleBase" id="RU000363"/>
    </source>
</evidence>
<dbReference type="PANTHER" id="PTHR24314">
    <property type="entry name" value="NON-SPECIFIC LIPID TRANSFER PROTEIN-RELATED"/>
    <property type="match status" value="1"/>
</dbReference>
<gene>
    <name evidence="2" type="ORF">QWY20_16615</name>
</gene>
<keyword evidence="2" id="KW-0560">Oxidoreductase</keyword>
<dbReference type="RefSeq" id="WP_330130131.1">
    <property type="nucleotide sequence ID" value="NZ_JAUHLI010000021.1"/>
</dbReference>
<dbReference type="CDD" id="cd05233">
    <property type="entry name" value="SDR_c"/>
    <property type="match status" value="1"/>
</dbReference>
<dbReference type="Proteomes" id="UP001336314">
    <property type="component" value="Unassembled WGS sequence"/>
</dbReference>
<name>A0ABU7J979_9GAMM</name>
<dbReference type="EMBL" id="JAUHLI010000021">
    <property type="protein sequence ID" value="MEE2003084.1"/>
    <property type="molecule type" value="Genomic_DNA"/>
</dbReference>
<dbReference type="Pfam" id="PF00106">
    <property type="entry name" value="adh_short"/>
    <property type="match status" value="1"/>
</dbReference>
<dbReference type="PANTHER" id="PTHR24314:SF21">
    <property type="entry name" value="CHLOROPHYLL(IDE) B REDUCTASE NYC1, CHLOROPLASTIC-RELATED"/>
    <property type="match status" value="1"/>
</dbReference>
<dbReference type="SUPFAM" id="SSF51735">
    <property type="entry name" value="NAD(P)-binding Rossmann-fold domains"/>
    <property type="match status" value="1"/>
</dbReference>
<dbReference type="EC" id="1.-.-.-" evidence="2"/>
<dbReference type="InterPro" id="IPR052625">
    <property type="entry name" value="Chl_b_Red"/>
</dbReference>
<comment type="similarity">
    <text evidence="1">Belongs to the short-chain dehydrogenases/reductases (SDR) family.</text>
</comment>
<dbReference type="InterPro" id="IPR002347">
    <property type="entry name" value="SDR_fam"/>
</dbReference>
<reference evidence="2 3" key="1">
    <citation type="submission" date="2023-07" db="EMBL/GenBank/DDBJ databases">
        <title>Alkalimonas sp., MEB108 novel, alkaliphilic bacterium isolated from Lonar Lake, India.</title>
        <authorList>
            <person name="Joshi A."/>
            <person name="Thite S."/>
        </authorList>
    </citation>
    <scope>NUCLEOTIDE SEQUENCE [LARGE SCALE GENOMIC DNA]</scope>
    <source>
        <strain evidence="2 3">MEB108</strain>
    </source>
</reference>
<comment type="caution">
    <text evidence="2">The sequence shown here is derived from an EMBL/GenBank/DDBJ whole genome shotgun (WGS) entry which is preliminary data.</text>
</comment>
<accession>A0ABU7J979</accession>
<dbReference type="Gene3D" id="3.40.50.720">
    <property type="entry name" value="NAD(P)-binding Rossmann-like Domain"/>
    <property type="match status" value="1"/>
</dbReference>
<dbReference type="PRINTS" id="PR00081">
    <property type="entry name" value="GDHRDH"/>
</dbReference>
<sequence length="262" mass="28851">MRVVITGGSKGIGRALATEFWQRGHEVLVCGQNSMELEALAAYFDHQRFYIQQCNIRELSQVEALIEHAHNCMGGVDIWVNNAGLAKTTNSILNTSQSDVETMLLTNVLGTIQCSRAAARAMVKQGHGKLFTMLGGGSDGEFFPGMGIYGSTKRALDYFTDALAKELADTGVLVGKIRPGMIITEGVIRESKADLANFQKRRHFANLVCDEPETVAPFLVDAMLSCQRTGQKIAWLSRRKLWARFIKGLFIKPADKFSAYGL</sequence>
<organism evidence="2 3">
    <name type="scientific">Alkalimonas cellulosilytica</name>
    <dbReference type="NCBI Taxonomy" id="3058395"/>
    <lineage>
        <taxon>Bacteria</taxon>
        <taxon>Pseudomonadati</taxon>
        <taxon>Pseudomonadota</taxon>
        <taxon>Gammaproteobacteria</taxon>
        <taxon>Alkalimonas</taxon>
    </lineage>
</organism>
<dbReference type="PRINTS" id="PR00080">
    <property type="entry name" value="SDRFAMILY"/>
</dbReference>
<dbReference type="InterPro" id="IPR036291">
    <property type="entry name" value="NAD(P)-bd_dom_sf"/>
</dbReference>
<dbReference type="GO" id="GO:0016491">
    <property type="term" value="F:oxidoreductase activity"/>
    <property type="evidence" value="ECO:0007669"/>
    <property type="project" value="UniProtKB-KW"/>
</dbReference>
<evidence type="ECO:0000313" key="3">
    <source>
        <dbReference type="Proteomes" id="UP001336314"/>
    </source>
</evidence>
<evidence type="ECO:0000313" key="2">
    <source>
        <dbReference type="EMBL" id="MEE2003084.1"/>
    </source>
</evidence>